<dbReference type="RefSeq" id="XP_017994247.1">
    <property type="nucleotide sequence ID" value="XM_018145126.1"/>
</dbReference>
<dbReference type="EMBL" id="LFJN01000072">
    <property type="protein sequence ID" value="KPI34284.1"/>
    <property type="molecule type" value="Genomic_DNA"/>
</dbReference>
<proteinExistence type="predicted"/>
<accession>A0A0N1GWM2</accession>
<organism evidence="2 3">
    <name type="scientific">Cyphellophora attinorum</name>
    <dbReference type="NCBI Taxonomy" id="1664694"/>
    <lineage>
        <taxon>Eukaryota</taxon>
        <taxon>Fungi</taxon>
        <taxon>Dikarya</taxon>
        <taxon>Ascomycota</taxon>
        <taxon>Pezizomycotina</taxon>
        <taxon>Eurotiomycetes</taxon>
        <taxon>Chaetothyriomycetidae</taxon>
        <taxon>Chaetothyriales</taxon>
        <taxon>Cyphellophoraceae</taxon>
        <taxon>Cyphellophora</taxon>
    </lineage>
</organism>
<evidence type="ECO:0000313" key="2">
    <source>
        <dbReference type="EMBL" id="KPI34284.1"/>
    </source>
</evidence>
<evidence type="ECO:0000313" key="3">
    <source>
        <dbReference type="Proteomes" id="UP000038010"/>
    </source>
</evidence>
<feature type="compositionally biased region" description="Polar residues" evidence="1">
    <location>
        <begin position="209"/>
        <end position="222"/>
    </location>
</feature>
<reference evidence="2 3" key="1">
    <citation type="submission" date="2015-06" db="EMBL/GenBank/DDBJ databases">
        <title>Draft genome of the ant-associated black yeast Phialophora attae CBS 131958.</title>
        <authorList>
            <person name="Moreno L.F."/>
            <person name="Stielow B.J."/>
            <person name="de Hoog S."/>
            <person name="Vicente V.A."/>
            <person name="Weiss V.A."/>
            <person name="de Vries M."/>
            <person name="Cruz L.M."/>
            <person name="Souza E.M."/>
        </authorList>
    </citation>
    <scope>NUCLEOTIDE SEQUENCE [LARGE SCALE GENOMIC DNA]</scope>
    <source>
        <strain evidence="2 3">CBS 131958</strain>
    </source>
</reference>
<protein>
    <submittedName>
        <fullName evidence="2">Uncharacterized protein</fullName>
    </submittedName>
</protein>
<dbReference type="VEuPathDB" id="FungiDB:AB675_4952"/>
<feature type="compositionally biased region" description="Basic and acidic residues" evidence="1">
    <location>
        <begin position="198"/>
        <end position="208"/>
    </location>
</feature>
<feature type="region of interest" description="Disordered" evidence="1">
    <location>
        <begin position="198"/>
        <end position="231"/>
    </location>
</feature>
<keyword evidence="3" id="KW-1185">Reference proteome</keyword>
<comment type="caution">
    <text evidence="2">The sequence shown here is derived from an EMBL/GenBank/DDBJ whole genome shotgun (WGS) entry which is preliminary data.</text>
</comment>
<feature type="region of interest" description="Disordered" evidence="1">
    <location>
        <begin position="158"/>
        <end position="179"/>
    </location>
</feature>
<gene>
    <name evidence="2" type="ORF">AB675_4952</name>
</gene>
<sequence length="294" mass="32718">MEQPETLIVFLLLDDKGNIKAGLLLRFFIGAHTTTETIVDVVKDYYSIHDSHGVKFQDPRGNILTASYEGLSHGVTVCVRTVSCPEHGIPDHLYSQHYRYHLTNNIMLCHAGSCPPKPDDTATTPAAHSTSLTHLAKSRFITAPKHSSMDLARASASTHRHARPPSGIIKSIPAAPTLPRPTKKRVMVLYDGNRRLTEDEMVGDRANENETGSLPDSSTNSVKTRDNDKELENRLTRIEDGLVSLQTKVDKMFDRLDTTMEKILDMLDANTAALRNLNGRKSERKSTNDPYLSM</sequence>
<dbReference type="GeneID" id="28737006"/>
<dbReference type="Proteomes" id="UP000038010">
    <property type="component" value="Unassembled WGS sequence"/>
</dbReference>
<name>A0A0N1GWM2_9EURO</name>
<dbReference type="AlphaFoldDB" id="A0A0N1GWM2"/>
<evidence type="ECO:0000256" key="1">
    <source>
        <dbReference type="SAM" id="MobiDB-lite"/>
    </source>
</evidence>